<dbReference type="AlphaFoldDB" id="A0A2M8CGB1"/>
<dbReference type="PANTHER" id="PTHR43527:SF1">
    <property type="entry name" value="L-THREONINE KINASE"/>
    <property type="match status" value="1"/>
</dbReference>
<dbReference type="Proteomes" id="UP000228560">
    <property type="component" value="Unassembled WGS sequence"/>
</dbReference>
<proteinExistence type="predicted"/>
<dbReference type="InterPro" id="IPR012363">
    <property type="entry name" value="PduX"/>
</dbReference>
<keyword evidence="4" id="KW-0067">ATP-binding</keyword>
<accession>A0A2M8CGB1</accession>
<comment type="caution">
    <text evidence="7">The sequence shown here is derived from an EMBL/GenBank/DDBJ whole genome shotgun (WGS) entry which is preliminary data.</text>
</comment>
<evidence type="ECO:0000313" key="6">
    <source>
        <dbReference type="EMBL" id="PIY33970.1"/>
    </source>
</evidence>
<dbReference type="SUPFAM" id="SSF54211">
    <property type="entry name" value="Ribosomal protein S5 domain 2-like"/>
    <property type="match status" value="1"/>
</dbReference>
<dbReference type="Gene3D" id="3.30.230.10">
    <property type="match status" value="1"/>
</dbReference>
<dbReference type="Proteomes" id="UP000230646">
    <property type="component" value="Unassembled WGS sequence"/>
</dbReference>
<evidence type="ECO:0000313" key="7">
    <source>
        <dbReference type="EMBL" id="PJB58095.1"/>
    </source>
</evidence>
<evidence type="ECO:0000256" key="1">
    <source>
        <dbReference type="ARBA" id="ARBA00022679"/>
    </source>
</evidence>
<evidence type="ECO:0000259" key="5">
    <source>
        <dbReference type="Pfam" id="PF00288"/>
    </source>
</evidence>
<dbReference type="InterPro" id="IPR020568">
    <property type="entry name" value="Ribosomal_Su5_D2-typ_SF"/>
</dbReference>
<evidence type="ECO:0000313" key="9">
    <source>
        <dbReference type="Proteomes" id="UP000230646"/>
    </source>
</evidence>
<organism evidence="7 8">
    <name type="scientific">Candidatus Infernicultor aquiphilus</name>
    <dbReference type="NCBI Taxonomy" id="1805029"/>
    <lineage>
        <taxon>Bacteria</taxon>
        <taxon>Pseudomonadati</taxon>
        <taxon>Atribacterota</taxon>
        <taxon>Candidatus Phoenicimicrobiia</taxon>
        <taxon>Candidatus Pheonicimicrobiales</taxon>
        <taxon>Candidatus Phoenicimicrobiaceae</taxon>
        <taxon>Candidatus Infernicultor</taxon>
    </lineage>
</organism>
<dbReference type="PANTHER" id="PTHR43527">
    <property type="entry name" value="4-DIPHOSPHOCYTIDYL-2-C-METHYL-D-ERYTHRITOL KINASE, CHLOROPLASTIC"/>
    <property type="match status" value="1"/>
</dbReference>
<dbReference type="EMBL" id="PFTV01000008">
    <property type="protein sequence ID" value="PJB58095.1"/>
    <property type="molecule type" value="Genomic_DNA"/>
</dbReference>
<evidence type="ECO:0000256" key="4">
    <source>
        <dbReference type="ARBA" id="ARBA00022840"/>
    </source>
</evidence>
<name>A0A2M8CGB1_9BACT</name>
<evidence type="ECO:0000256" key="2">
    <source>
        <dbReference type="ARBA" id="ARBA00022741"/>
    </source>
</evidence>
<protein>
    <submittedName>
        <fullName evidence="7">GHMP kinase</fullName>
    </submittedName>
</protein>
<dbReference type="GO" id="GO:0016301">
    <property type="term" value="F:kinase activity"/>
    <property type="evidence" value="ECO:0007669"/>
    <property type="project" value="UniProtKB-KW"/>
</dbReference>
<keyword evidence="1" id="KW-0808">Transferase</keyword>
<dbReference type="Pfam" id="PF00288">
    <property type="entry name" value="GHMP_kinases_N"/>
    <property type="match status" value="1"/>
</dbReference>
<dbReference type="EMBL" id="PFKO01000006">
    <property type="protein sequence ID" value="PIY33970.1"/>
    <property type="molecule type" value="Genomic_DNA"/>
</dbReference>
<evidence type="ECO:0000313" key="8">
    <source>
        <dbReference type="Proteomes" id="UP000228560"/>
    </source>
</evidence>
<sequence length="305" mass="33764">MSRFNLKIIIMKKIAIKVPGTCGELVQGICKGNNFHVTCPIELFSYIHLELADSNKDLQNFSLQEKSRQALISTLNYFGLSEKDVNLKIEIFSEIPSEKGMGSSSADIIGIILGVSILLNQKISADEVAKLALTIEPTDGIMYEDIVCFDHLKKGLLEKIGQPPLINVLVIDPGGCVDTLEFNRREDLIKLRLENQKDITQALELVKKGIVENNIKLIGEGATLSALCNQKILFKKELEKIISTSYKMGAVGVNAAHSGVVLGVLLPPNYYEIENLKNEIIRIYKCNKELNFYETKLIGGGGRIV</sequence>
<dbReference type="PIRSF" id="PIRSF033887">
    <property type="entry name" value="PduX"/>
    <property type="match status" value="1"/>
</dbReference>
<keyword evidence="2" id="KW-0547">Nucleotide-binding</keyword>
<feature type="domain" description="GHMP kinase N-terminal" evidence="5">
    <location>
        <begin position="78"/>
        <end position="137"/>
    </location>
</feature>
<dbReference type="InterPro" id="IPR006204">
    <property type="entry name" value="GHMP_kinase_N_dom"/>
</dbReference>
<accession>A0A2M7PTK8</accession>
<evidence type="ECO:0000256" key="3">
    <source>
        <dbReference type="ARBA" id="ARBA00022777"/>
    </source>
</evidence>
<dbReference type="GO" id="GO:0005524">
    <property type="term" value="F:ATP binding"/>
    <property type="evidence" value="ECO:0007669"/>
    <property type="project" value="UniProtKB-KW"/>
</dbReference>
<gene>
    <name evidence="7" type="ORF">CO097_00370</name>
    <name evidence="6" type="ORF">COZ07_00155</name>
</gene>
<keyword evidence="3 7" id="KW-0418">Kinase</keyword>
<reference evidence="8 9" key="1">
    <citation type="submission" date="2017-09" db="EMBL/GenBank/DDBJ databases">
        <title>Depth-based differentiation of microbial function through sediment-hosted aquifers and enrichment of novel symbionts in the deep terrestrial subsurface.</title>
        <authorList>
            <person name="Probst A.J."/>
            <person name="Ladd B."/>
            <person name="Jarett J.K."/>
            <person name="Geller-Mcgrath D.E."/>
            <person name="Sieber C.M."/>
            <person name="Emerson J.B."/>
            <person name="Anantharaman K."/>
            <person name="Thomas B.C."/>
            <person name="Malmstrom R."/>
            <person name="Stieglmeier M."/>
            <person name="Klingl A."/>
            <person name="Woyke T."/>
            <person name="Ryan C.M."/>
            <person name="Banfield J.F."/>
        </authorList>
    </citation>
    <scope>NUCLEOTIDE SEQUENCE [LARGE SCALE GENOMIC DNA]</scope>
    <source>
        <strain evidence="6">CG_4_10_14_3_um_filter_34_13</strain>
        <strain evidence="7">CG_4_9_14_3_um_filter_33_16</strain>
    </source>
</reference>
<dbReference type="InterPro" id="IPR014721">
    <property type="entry name" value="Ribsml_uS5_D2-typ_fold_subgr"/>
</dbReference>